<evidence type="ECO:0000313" key="7">
    <source>
        <dbReference type="Proteomes" id="UP000003165"/>
    </source>
</evidence>
<reference evidence="6 7" key="1">
    <citation type="submission" date="2009-02" db="EMBL/GenBank/DDBJ databases">
        <title>Sequencing of the draft genome and assembly of Lutiella nitroferrum 2002.</title>
        <authorList>
            <consortium name="US DOE Joint Genome Institute (JGI-PGF)"/>
            <person name="Lucas S."/>
            <person name="Copeland A."/>
            <person name="Lapidus A."/>
            <person name="Glavina del Rio T."/>
            <person name="Tice H."/>
            <person name="Bruce D."/>
            <person name="Goodwin L."/>
            <person name="Pitluck S."/>
            <person name="Larimer F."/>
            <person name="Land M.L."/>
            <person name="Hauser L."/>
            <person name="Coates J.D."/>
        </authorList>
    </citation>
    <scope>NUCLEOTIDE SEQUENCE [LARGE SCALE GENOMIC DNA]</scope>
    <source>
        <strain evidence="6 7">2002</strain>
    </source>
</reference>
<dbReference type="RefSeq" id="WP_008955259.1">
    <property type="nucleotide sequence ID" value="NZ_ACIS01000009.1"/>
</dbReference>
<feature type="active site" evidence="4">
    <location>
        <position position="73"/>
    </location>
</feature>
<protein>
    <recommendedName>
        <fullName evidence="2">protein-glutamate methylesterase</fullName>
        <ecNumber evidence="2">3.1.1.61</ecNumber>
    </recommendedName>
</protein>
<evidence type="ECO:0000313" key="6">
    <source>
        <dbReference type="EMBL" id="EEG07419.1"/>
    </source>
</evidence>
<gene>
    <name evidence="6" type="ORF">FuraDRAFT_3240</name>
</gene>
<dbReference type="EMBL" id="ACIS01000009">
    <property type="protein sequence ID" value="EEG07419.1"/>
    <property type="molecule type" value="Genomic_DNA"/>
</dbReference>
<dbReference type="PROSITE" id="PS50122">
    <property type="entry name" value="CHEB"/>
    <property type="match status" value="1"/>
</dbReference>
<evidence type="ECO:0000256" key="2">
    <source>
        <dbReference type="ARBA" id="ARBA00039140"/>
    </source>
</evidence>
<dbReference type="InterPro" id="IPR000673">
    <property type="entry name" value="Sig_transdc_resp-reg_Me-estase"/>
</dbReference>
<dbReference type="EC" id="3.1.1.61" evidence="2"/>
<dbReference type="PANTHER" id="PTHR42872:SF6">
    <property type="entry name" value="PROTEIN-GLUTAMATE METHYLESTERASE_PROTEIN-GLUTAMINE GLUTAMINASE"/>
    <property type="match status" value="1"/>
</dbReference>
<dbReference type="GO" id="GO:0006935">
    <property type="term" value="P:chemotaxis"/>
    <property type="evidence" value="ECO:0007669"/>
    <property type="project" value="UniProtKB-UniRule"/>
</dbReference>
<dbReference type="GO" id="GO:0008984">
    <property type="term" value="F:protein-glutamate methylesterase activity"/>
    <property type="evidence" value="ECO:0007669"/>
    <property type="project" value="UniProtKB-EC"/>
</dbReference>
<dbReference type="PANTHER" id="PTHR42872">
    <property type="entry name" value="PROTEIN-GLUTAMATE METHYLESTERASE/PROTEIN-GLUTAMINE GLUTAMINASE"/>
    <property type="match status" value="1"/>
</dbReference>
<dbReference type="Proteomes" id="UP000003165">
    <property type="component" value="Unassembled WGS sequence"/>
</dbReference>
<dbReference type="CDD" id="cd16432">
    <property type="entry name" value="CheB_Rec"/>
    <property type="match status" value="1"/>
</dbReference>
<dbReference type="GO" id="GO:0005737">
    <property type="term" value="C:cytoplasm"/>
    <property type="evidence" value="ECO:0007669"/>
    <property type="project" value="InterPro"/>
</dbReference>
<sequence>MGIPPKVVNAKPTTIDVAPSHSADIILARQPGRAPLLRQSVIVIGSSTGGTEALRALLTVLPEGMPPILVAQHMPEMFTKSFAARLDSLCKLRVKEAEDNERLQANTVYIAPGHSHLLLQAVPALGLVSSLNAGPPVNRHRPSVDVLFRSAANVAGKNCIGIILTGMGRDGASGMLELKQAGAYNIAQDEASCVVFGMPKEAIAQGGTHEVLPLTSIAARLQALVQQRPPQS</sequence>
<keyword evidence="4" id="KW-0145">Chemotaxis</keyword>
<feature type="active site" evidence="4">
    <location>
        <position position="170"/>
    </location>
</feature>
<organism evidence="6 7">
    <name type="scientific">Pseudogulbenkiania ferrooxidans 2002</name>
    <dbReference type="NCBI Taxonomy" id="279714"/>
    <lineage>
        <taxon>Bacteria</taxon>
        <taxon>Pseudomonadati</taxon>
        <taxon>Pseudomonadota</taxon>
        <taxon>Betaproteobacteria</taxon>
        <taxon>Neisseriales</taxon>
        <taxon>Chromobacteriaceae</taxon>
        <taxon>Pseudogulbenkiania</taxon>
    </lineage>
</organism>
<keyword evidence="1 4" id="KW-0378">Hydrolase</keyword>
<accession>B9Z7A4</accession>
<evidence type="ECO:0000256" key="1">
    <source>
        <dbReference type="ARBA" id="ARBA00022801"/>
    </source>
</evidence>
<dbReference type="SUPFAM" id="SSF52738">
    <property type="entry name" value="Methylesterase CheB, C-terminal domain"/>
    <property type="match status" value="1"/>
</dbReference>
<feature type="domain" description="CheB-type methylesterase" evidence="5">
    <location>
        <begin position="35"/>
        <end position="228"/>
    </location>
</feature>
<dbReference type="Gene3D" id="3.40.50.180">
    <property type="entry name" value="Methylesterase CheB, C-terminal domain"/>
    <property type="match status" value="1"/>
</dbReference>
<dbReference type="GO" id="GO:0000156">
    <property type="term" value="F:phosphorelay response regulator activity"/>
    <property type="evidence" value="ECO:0007669"/>
    <property type="project" value="InterPro"/>
</dbReference>
<name>B9Z7A4_9NEIS</name>
<keyword evidence="7" id="KW-1185">Reference proteome</keyword>
<dbReference type="eggNOG" id="COG2201">
    <property type="taxonomic scope" value="Bacteria"/>
</dbReference>
<evidence type="ECO:0000256" key="3">
    <source>
        <dbReference type="ARBA" id="ARBA00048267"/>
    </source>
</evidence>
<evidence type="ECO:0000259" key="5">
    <source>
        <dbReference type="PROSITE" id="PS50122"/>
    </source>
</evidence>
<dbReference type="AlphaFoldDB" id="B9Z7A4"/>
<feature type="active site" evidence="4">
    <location>
        <position position="47"/>
    </location>
</feature>
<dbReference type="Pfam" id="PF01339">
    <property type="entry name" value="CheB_methylest"/>
    <property type="match status" value="1"/>
</dbReference>
<dbReference type="InterPro" id="IPR035909">
    <property type="entry name" value="CheB_C"/>
</dbReference>
<proteinExistence type="predicted"/>
<evidence type="ECO:0000256" key="4">
    <source>
        <dbReference type="PROSITE-ProRule" id="PRU00050"/>
    </source>
</evidence>
<comment type="catalytic activity">
    <reaction evidence="3">
        <text>[protein]-L-glutamate 5-O-methyl ester + H2O = L-glutamyl-[protein] + methanol + H(+)</text>
        <dbReference type="Rhea" id="RHEA:23236"/>
        <dbReference type="Rhea" id="RHEA-COMP:10208"/>
        <dbReference type="Rhea" id="RHEA-COMP:10311"/>
        <dbReference type="ChEBI" id="CHEBI:15377"/>
        <dbReference type="ChEBI" id="CHEBI:15378"/>
        <dbReference type="ChEBI" id="CHEBI:17790"/>
        <dbReference type="ChEBI" id="CHEBI:29973"/>
        <dbReference type="ChEBI" id="CHEBI:82795"/>
        <dbReference type="EC" id="3.1.1.61"/>
    </reaction>
</comment>
<comment type="caution">
    <text evidence="6">The sequence shown here is derived from an EMBL/GenBank/DDBJ whole genome shotgun (WGS) entry which is preliminary data.</text>
</comment>